<evidence type="ECO:0000313" key="1">
    <source>
        <dbReference type="EMBL" id="KAA2230538.1"/>
    </source>
</evidence>
<evidence type="ECO:0000313" key="3">
    <source>
        <dbReference type="Proteomes" id="UP000199620"/>
    </source>
</evidence>
<evidence type="ECO:0000313" key="4">
    <source>
        <dbReference type="Proteomes" id="UP000325296"/>
    </source>
</evidence>
<dbReference type="OrthoDB" id="9811335at2"/>
<organism evidence="1 4">
    <name type="scientific">Pseudomonas brenneri</name>
    <dbReference type="NCBI Taxonomy" id="129817"/>
    <lineage>
        <taxon>Bacteria</taxon>
        <taxon>Pseudomonadati</taxon>
        <taxon>Pseudomonadota</taxon>
        <taxon>Gammaproteobacteria</taxon>
        <taxon>Pseudomonadales</taxon>
        <taxon>Pseudomonadaceae</taxon>
        <taxon>Pseudomonas</taxon>
    </lineage>
</organism>
<name>A0A5B2UVP0_9PSED</name>
<dbReference type="Pfam" id="PF16105">
    <property type="entry name" value="DUF4823"/>
    <property type="match status" value="1"/>
</dbReference>
<gene>
    <name evidence="1" type="ORF">F1720_11150</name>
    <name evidence="2" type="ORF">SAMN04490181_2281</name>
</gene>
<proteinExistence type="predicted"/>
<dbReference type="Proteomes" id="UP000325296">
    <property type="component" value="Unassembled WGS sequence"/>
</dbReference>
<evidence type="ECO:0000313" key="2">
    <source>
        <dbReference type="EMBL" id="SDU96601.1"/>
    </source>
</evidence>
<accession>A0A5B2UVP0</accession>
<dbReference type="EMBL" id="LT629800">
    <property type="protein sequence ID" value="SDU96601.1"/>
    <property type="molecule type" value="Genomic_DNA"/>
</dbReference>
<reference evidence="2 3" key="1">
    <citation type="submission" date="2016-10" db="EMBL/GenBank/DDBJ databases">
        <authorList>
            <person name="Varghese N."/>
            <person name="Submissions S."/>
        </authorList>
    </citation>
    <scope>NUCLEOTIDE SEQUENCE [LARGE SCALE GENOMIC DNA]</scope>
    <source>
        <strain evidence="2 3">BS2771</strain>
    </source>
</reference>
<dbReference type="EMBL" id="VUOL01000005">
    <property type="protein sequence ID" value="KAA2230538.1"/>
    <property type="molecule type" value="Genomic_DNA"/>
</dbReference>
<dbReference type="PROSITE" id="PS51257">
    <property type="entry name" value="PROKAR_LIPOPROTEIN"/>
    <property type="match status" value="1"/>
</dbReference>
<protein>
    <submittedName>
        <fullName evidence="1">DUF4823 domain-containing protein</fullName>
    </submittedName>
</protein>
<keyword evidence="3" id="KW-1185">Reference proteome</keyword>
<dbReference type="RefSeq" id="WP_090291382.1">
    <property type="nucleotide sequence ID" value="NZ_BMNU01000007.1"/>
</dbReference>
<reference evidence="1 4" key="2">
    <citation type="submission" date="2019-09" db="EMBL/GenBank/DDBJ databases">
        <title>Draft genome sequence of Pseudomonas brenneri CCUG 51514(T).</title>
        <authorList>
            <person name="Tunovic T."/>
            <person name="Pineiro-Iglesias B."/>
            <person name="Unosson C."/>
            <person name="Inganas E."/>
            <person name="Ohlen M."/>
            <person name="Cardew S."/>
            <person name="Jensie-Markopoulos S."/>
            <person name="Salva-Serra F."/>
            <person name="Jaen-Luchoro D."/>
            <person name="Svensson-Stadler L."/>
            <person name="Chun J."/>
            <person name="Moore E."/>
        </authorList>
    </citation>
    <scope>NUCLEOTIDE SEQUENCE [LARGE SCALE GENOMIC DNA]</scope>
    <source>
        <strain evidence="1 4">CCUG 51514</strain>
    </source>
</reference>
<dbReference type="AlphaFoldDB" id="A0A5B2UVP0"/>
<sequence>MRMPAVLILIAALSGCADSHQWLPSQSVSTQQLNRTDKIIIATPVDGEYGDHVYKGSGRNTAQILYAAFARRSAGVTVDSEASSYDLALEKAKRSGQDILVLPTILHWEDRATEWSMIPDQVEVKISVIQVSSGAVISSGIASGESGIATFGGDHPQDLLPEPIEAFVSSLY</sequence>
<dbReference type="InterPro" id="IPR032248">
    <property type="entry name" value="DUF4823"/>
</dbReference>
<dbReference type="Proteomes" id="UP000199620">
    <property type="component" value="Chromosome I"/>
</dbReference>